<sequence length="48" mass="4652">MAWLVLTVAYLGGTGLSLAGTAGSASGVMHSAFTPGTGPSAVTTGRRD</sequence>
<accession>A0A6A4G402</accession>
<proteinExistence type="predicted"/>
<keyword evidence="6" id="KW-1185">Reference proteome</keyword>
<dbReference type="Proteomes" id="UP000429607">
    <property type="component" value="Unassembled WGS sequence"/>
</dbReference>
<name>A0A6A4G402_9STRA</name>
<dbReference type="EMBL" id="QXFV01000058">
    <property type="protein sequence ID" value="KAE9051066.1"/>
    <property type="molecule type" value="Genomic_DNA"/>
</dbReference>
<dbReference type="EMBL" id="QXFU01000002">
    <property type="protein sequence ID" value="KAE9049072.1"/>
    <property type="molecule type" value="Genomic_DNA"/>
</dbReference>
<dbReference type="EMBL" id="QXFT01000014">
    <property type="protein sequence ID" value="KAE9359654.1"/>
    <property type="molecule type" value="Genomic_DNA"/>
</dbReference>
<evidence type="ECO:0000313" key="7">
    <source>
        <dbReference type="Proteomes" id="UP000435112"/>
    </source>
</evidence>
<keyword evidence="1" id="KW-0732">Signal</keyword>
<gene>
    <name evidence="3" type="ORF">PR001_g1795</name>
    <name evidence="2" type="ORF">PR002_g77</name>
    <name evidence="4" type="ORF">PR003_g613</name>
</gene>
<evidence type="ECO:0000313" key="4">
    <source>
        <dbReference type="EMBL" id="KAE9359654.1"/>
    </source>
</evidence>
<evidence type="ECO:0000313" key="5">
    <source>
        <dbReference type="Proteomes" id="UP000429607"/>
    </source>
</evidence>
<protein>
    <recommendedName>
        <fullName evidence="8">RxLR effector protein</fullName>
    </recommendedName>
</protein>
<evidence type="ECO:0000313" key="3">
    <source>
        <dbReference type="EMBL" id="KAE9051066.1"/>
    </source>
</evidence>
<evidence type="ECO:0000313" key="2">
    <source>
        <dbReference type="EMBL" id="KAE9049072.1"/>
    </source>
</evidence>
<evidence type="ECO:0000313" key="6">
    <source>
        <dbReference type="Proteomes" id="UP000434957"/>
    </source>
</evidence>
<dbReference type="Proteomes" id="UP000434957">
    <property type="component" value="Unassembled WGS sequence"/>
</dbReference>
<evidence type="ECO:0000256" key="1">
    <source>
        <dbReference type="SAM" id="SignalP"/>
    </source>
</evidence>
<reference evidence="4 6" key="1">
    <citation type="submission" date="2018-08" db="EMBL/GenBank/DDBJ databases">
        <title>Genomic investigation of the strawberry pathogen Phytophthora fragariae indicates pathogenicity is determined by transcriptional variation in three key races.</title>
        <authorList>
            <person name="Adams T.M."/>
            <person name="Armitage A.D."/>
            <person name="Sobczyk M.K."/>
            <person name="Bates H.J."/>
            <person name="Dunwell J.M."/>
            <person name="Nellist C.F."/>
            <person name="Harrison R.J."/>
        </authorList>
    </citation>
    <scope>NUCLEOTIDE SEQUENCE [LARGE SCALE GENOMIC DNA]</scope>
    <source>
        <strain evidence="3 5">SCRP249</strain>
        <strain evidence="2 7">SCRP324</strain>
        <strain evidence="4 6">SCRP333</strain>
    </source>
</reference>
<feature type="signal peptide" evidence="1">
    <location>
        <begin position="1"/>
        <end position="19"/>
    </location>
</feature>
<comment type="caution">
    <text evidence="4">The sequence shown here is derived from an EMBL/GenBank/DDBJ whole genome shotgun (WGS) entry which is preliminary data.</text>
</comment>
<dbReference type="Proteomes" id="UP000435112">
    <property type="component" value="Unassembled WGS sequence"/>
</dbReference>
<dbReference type="AlphaFoldDB" id="A0A6A4G402"/>
<feature type="chain" id="PRO_5036167797" description="RxLR effector protein" evidence="1">
    <location>
        <begin position="20"/>
        <end position="48"/>
    </location>
</feature>
<evidence type="ECO:0008006" key="8">
    <source>
        <dbReference type="Google" id="ProtNLM"/>
    </source>
</evidence>
<organism evidence="4 6">
    <name type="scientific">Phytophthora rubi</name>
    <dbReference type="NCBI Taxonomy" id="129364"/>
    <lineage>
        <taxon>Eukaryota</taxon>
        <taxon>Sar</taxon>
        <taxon>Stramenopiles</taxon>
        <taxon>Oomycota</taxon>
        <taxon>Peronosporomycetes</taxon>
        <taxon>Peronosporales</taxon>
        <taxon>Peronosporaceae</taxon>
        <taxon>Phytophthora</taxon>
    </lineage>
</organism>